<gene>
    <name evidence="1" type="ORF">E2C01_047352</name>
</gene>
<keyword evidence="2" id="KW-1185">Reference proteome</keyword>
<reference evidence="1 2" key="1">
    <citation type="submission" date="2019-05" db="EMBL/GenBank/DDBJ databases">
        <title>Another draft genome of Portunus trituberculatus and its Hox gene families provides insights of decapod evolution.</title>
        <authorList>
            <person name="Jeong J.-H."/>
            <person name="Song I."/>
            <person name="Kim S."/>
            <person name="Choi T."/>
            <person name="Kim D."/>
            <person name="Ryu S."/>
            <person name="Kim W."/>
        </authorList>
    </citation>
    <scope>NUCLEOTIDE SEQUENCE [LARGE SCALE GENOMIC DNA]</scope>
    <source>
        <tissue evidence="1">Muscle</tissue>
    </source>
</reference>
<dbReference type="Proteomes" id="UP000324222">
    <property type="component" value="Unassembled WGS sequence"/>
</dbReference>
<proteinExistence type="predicted"/>
<dbReference type="AlphaFoldDB" id="A0A5B7G076"/>
<dbReference type="EMBL" id="VSRR010011639">
    <property type="protein sequence ID" value="MPC53460.1"/>
    <property type="molecule type" value="Genomic_DNA"/>
</dbReference>
<name>A0A5B7G076_PORTR</name>
<evidence type="ECO:0000313" key="2">
    <source>
        <dbReference type="Proteomes" id="UP000324222"/>
    </source>
</evidence>
<accession>A0A5B7G076</accession>
<sequence length="55" mass="6206">MMSAVTNWRVFSNSVKIHVFFMTTVPLMQSVMLPNIERCALVLMVMSETPTSSVL</sequence>
<protein>
    <submittedName>
        <fullName evidence="1">Uncharacterized protein</fullName>
    </submittedName>
</protein>
<organism evidence="1 2">
    <name type="scientific">Portunus trituberculatus</name>
    <name type="common">Swimming crab</name>
    <name type="synonym">Neptunus trituberculatus</name>
    <dbReference type="NCBI Taxonomy" id="210409"/>
    <lineage>
        <taxon>Eukaryota</taxon>
        <taxon>Metazoa</taxon>
        <taxon>Ecdysozoa</taxon>
        <taxon>Arthropoda</taxon>
        <taxon>Crustacea</taxon>
        <taxon>Multicrustacea</taxon>
        <taxon>Malacostraca</taxon>
        <taxon>Eumalacostraca</taxon>
        <taxon>Eucarida</taxon>
        <taxon>Decapoda</taxon>
        <taxon>Pleocyemata</taxon>
        <taxon>Brachyura</taxon>
        <taxon>Eubrachyura</taxon>
        <taxon>Portunoidea</taxon>
        <taxon>Portunidae</taxon>
        <taxon>Portuninae</taxon>
        <taxon>Portunus</taxon>
    </lineage>
</organism>
<evidence type="ECO:0000313" key="1">
    <source>
        <dbReference type="EMBL" id="MPC53460.1"/>
    </source>
</evidence>
<comment type="caution">
    <text evidence="1">The sequence shown here is derived from an EMBL/GenBank/DDBJ whole genome shotgun (WGS) entry which is preliminary data.</text>
</comment>